<name>A0A1H0J4F5_9ACTN</name>
<dbReference type="Proteomes" id="UP000198741">
    <property type="component" value="Chromosome I"/>
</dbReference>
<dbReference type="PROSITE" id="PS51257">
    <property type="entry name" value="PROKAR_LIPOPROTEIN"/>
    <property type="match status" value="1"/>
</dbReference>
<feature type="chain" id="PRO_5039275405" description="DUF2771 domain-containing protein" evidence="1">
    <location>
        <begin position="22"/>
        <end position="163"/>
    </location>
</feature>
<dbReference type="Pfam" id="PF10969">
    <property type="entry name" value="DUF2771"/>
    <property type="match status" value="1"/>
</dbReference>
<dbReference type="STRING" id="1090615.SAMN04515671_0774"/>
<evidence type="ECO:0008006" key="4">
    <source>
        <dbReference type="Google" id="ProtNLM"/>
    </source>
</evidence>
<organism evidence="2 3">
    <name type="scientific">Nakamurella panacisegetis</name>
    <dbReference type="NCBI Taxonomy" id="1090615"/>
    <lineage>
        <taxon>Bacteria</taxon>
        <taxon>Bacillati</taxon>
        <taxon>Actinomycetota</taxon>
        <taxon>Actinomycetes</taxon>
        <taxon>Nakamurellales</taxon>
        <taxon>Nakamurellaceae</taxon>
        <taxon>Nakamurella</taxon>
    </lineage>
</organism>
<dbReference type="AlphaFoldDB" id="A0A1H0J4F5"/>
<dbReference type="OrthoDB" id="4772953at2"/>
<dbReference type="InterPro" id="IPR024495">
    <property type="entry name" value="DUF2771"/>
</dbReference>
<sequence length="163" mass="17589">MTRFRPARLGGLLAAAALLVAGCTSPRPEVTFYGNRTAVQVEAYGWCKDLTTCTLDKARIARLTMHADQALQVNVPSEIGDSIWRVIWTFQDTKTKVVTSGSSPYFTDKRLSFTVPSFGTAQILQTVEVQRLIAGTDANGNVGFAVTSSWDLLIVPSTSTAAS</sequence>
<dbReference type="EMBL" id="LT629710">
    <property type="protein sequence ID" value="SDO38586.1"/>
    <property type="molecule type" value="Genomic_DNA"/>
</dbReference>
<proteinExistence type="predicted"/>
<protein>
    <recommendedName>
        <fullName evidence="4">DUF2771 domain-containing protein</fullName>
    </recommendedName>
</protein>
<evidence type="ECO:0000313" key="2">
    <source>
        <dbReference type="EMBL" id="SDO38586.1"/>
    </source>
</evidence>
<reference evidence="2 3" key="1">
    <citation type="submission" date="2016-10" db="EMBL/GenBank/DDBJ databases">
        <authorList>
            <person name="de Groot N.N."/>
        </authorList>
    </citation>
    <scope>NUCLEOTIDE SEQUENCE [LARGE SCALE GENOMIC DNA]</scope>
    <source>
        <strain evidence="3">P4-7,KCTC 19426,CECT 7604</strain>
    </source>
</reference>
<keyword evidence="3" id="KW-1185">Reference proteome</keyword>
<dbReference type="RefSeq" id="WP_157695158.1">
    <property type="nucleotide sequence ID" value="NZ_LT629710.1"/>
</dbReference>
<feature type="signal peptide" evidence="1">
    <location>
        <begin position="1"/>
        <end position="21"/>
    </location>
</feature>
<evidence type="ECO:0000313" key="3">
    <source>
        <dbReference type="Proteomes" id="UP000198741"/>
    </source>
</evidence>
<accession>A0A1H0J4F5</accession>
<keyword evidence="1" id="KW-0732">Signal</keyword>
<gene>
    <name evidence="2" type="ORF">SAMN04515671_0774</name>
</gene>
<evidence type="ECO:0000256" key="1">
    <source>
        <dbReference type="SAM" id="SignalP"/>
    </source>
</evidence>